<keyword evidence="4 6" id="KW-0464">Manganese</keyword>
<dbReference type="SUPFAM" id="SSF51338">
    <property type="entry name" value="Composite domain of metallo-dependent hydrolases"/>
    <property type="match status" value="1"/>
</dbReference>
<dbReference type="HAMAP" id="MF_01518">
    <property type="entry name" value="Adenine_deamin"/>
    <property type="match status" value="1"/>
</dbReference>
<dbReference type="PANTHER" id="PTHR11113">
    <property type="entry name" value="N-ACETYLGLUCOSAMINE-6-PHOSPHATE DEACETYLASE"/>
    <property type="match status" value="1"/>
</dbReference>
<keyword evidence="3 6" id="KW-0378">Hydrolase</keyword>
<dbReference type="NCBIfam" id="TIGR01178">
    <property type="entry name" value="ade"/>
    <property type="match status" value="1"/>
</dbReference>
<dbReference type="InterPro" id="IPR032466">
    <property type="entry name" value="Metal_Hydrolase"/>
</dbReference>
<keyword evidence="10" id="KW-1185">Reference proteome</keyword>
<feature type="domain" description="Amidohydrolase-related" evidence="7">
    <location>
        <begin position="66"/>
        <end position="348"/>
    </location>
</feature>
<evidence type="ECO:0000256" key="2">
    <source>
        <dbReference type="ARBA" id="ARBA00012782"/>
    </source>
</evidence>
<dbReference type="InterPro" id="IPR011059">
    <property type="entry name" value="Metal-dep_hydrolase_composite"/>
</dbReference>
<organism evidence="9 10">
    <name type="scientific">Velocimicrobium porci</name>
    <dbReference type="NCBI Taxonomy" id="2606634"/>
    <lineage>
        <taxon>Bacteria</taxon>
        <taxon>Bacillati</taxon>
        <taxon>Bacillota</taxon>
        <taxon>Clostridia</taxon>
        <taxon>Lachnospirales</taxon>
        <taxon>Lachnospiraceae</taxon>
        <taxon>Velocimicrobium</taxon>
    </lineage>
</organism>
<evidence type="ECO:0000256" key="4">
    <source>
        <dbReference type="ARBA" id="ARBA00023211"/>
    </source>
</evidence>
<dbReference type="GO" id="GO:0006146">
    <property type="term" value="P:adenine catabolic process"/>
    <property type="evidence" value="ECO:0007669"/>
    <property type="project" value="InterPro"/>
</dbReference>
<dbReference type="Pfam" id="PF13382">
    <property type="entry name" value="Adenine_deam_C"/>
    <property type="match status" value="1"/>
</dbReference>
<evidence type="ECO:0000256" key="3">
    <source>
        <dbReference type="ARBA" id="ARBA00022801"/>
    </source>
</evidence>
<dbReference type="SUPFAM" id="SSF51556">
    <property type="entry name" value="Metallo-dependent hydrolases"/>
    <property type="match status" value="1"/>
</dbReference>
<sequence>MSYKYNKNYADIALGKRKAELVLKQGIIVDVFTNELFVADIAIQEGVIVGVGQYAGEEEIDMSGKYICPGFIDAHLHLESTLLNPSQLIYQAGRKGTTTFIVDPHEAANVAGKDGIDYILEDTKECQANIYVMVPSCVPCLPFECNGAVLNAKDMESYLSEDRILGLGEVMDIPAVLNADEGMLEKLKLFYSKQIDGHGGCFKGQEADCYALAGIKTDHECCTYEDAIKEVRAGMFVLIREGTAAKNLEQIVTGIVKHHTPCNRFGFCTDDKHIEDIKQQGHISYNVQKAIELGISPIEAIKMATLYPATCYELKHLGAIAAGYQADLLVLSNLEKVEVEDVYYKGKRLKEVKREEKKLGNKLTDTVHINYRGKSEFSLPLKEQKAFVLELVPKEILTTGEIKEVDVKDGEFVPNKQFQKIAVFERHHNTGKKGVGIVEGFSIENGAIASTVGHDSHNLIVVGDNDEDMNRAVMELIDCKGGYTVVRSGKEPFTLPLEIMGLMTQKSYEEVEETLRIMIEQAHDMGVPKEIDPFITLSFLALPVIPSYRITPNGMYDVENKMFF</sequence>
<comment type="similarity">
    <text evidence="1 6">Belongs to the metallo-dependent hydrolases superfamily. Adenine deaminase family.</text>
</comment>
<dbReference type="CDD" id="cd01295">
    <property type="entry name" value="AdeC"/>
    <property type="match status" value="1"/>
</dbReference>
<dbReference type="EC" id="3.5.4.2" evidence="2 6"/>
<evidence type="ECO:0000313" key="9">
    <source>
        <dbReference type="EMBL" id="MSS62328.1"/>
    </source>
</evidence>
<protein>
    <recommendedName>
        <fullName evidence="2 6">Adenine deaminase</fullName>
        <shortName evidence="6">Adenase</shortName>
        <shortName evidence="6">Adenine aminase</shortName>
        <ecNumber evidence="2 6">3.5.4.2</ecNumber>
    </recommendedName>
</protein>
<dbReference type="RefSeq" id="WP_154515498.1">
    <property type="nucleotide sequence ID" value="NZ_VUMT01000001.1"/>
</dbReference>
<dbReference type="AlphaFoldDB" id="A0A6L5XVC3"/>
<dbReference type="InterPro" id="IPR006679">
    <property type="entry name" value="Adenine_deam"/>
</dbReference>
<dbReference type="Gene3D" id="3.20.20.140">
    <property type="entry name" value="Metal-dependent hydrolases"/>
    <property type="match status" value="1"/>
</dbReference>
<evidence type="ECO:0000313" key="10">
    <source>
        <dbReference type="Proteomes" id="UP000482209"/>
    </source>
</evidence>
<dbReference type="Proteomes" id="UP000482209">
    <property type="component" value="Unassembled WGS sequence"/>
</dbReference>
<dbReference type="PANTHER" id="PTHR11113:SF2">
    <property type="entry name" value="ADENINE DEAMINASE"/>
    <property type="match status" value="1"/>
</dbReference>
<evidence type="ECO:0000256" key="6">
    <source>
        <dbReference type="HAMAP-Rule" id="MF_01518"/>
    </source>
</evidence>
<dbReference type="EMBL" id="VUMT01000001">
    <property type="protein sequence ID" value="MSS62328.1"/>
    <property type="molecule type" value="Genomic_DNA"/>
</dbReference>
<feature type="domain" description="Adenine deaminase C-terminal" evidence="8">
    <location>
        <begin position="396"/>
        <end position="561"/>
    </location>
</feature>
<dbReference type="GO" id="GO:0000034">
    <property type="term" value="F:adenine deaminase activity"/>
    <property type="evidence" value="ECO:0007669"/>
    <property type="project" value="UniProtKB-UniRule"/>
</dbReference>
<evidence type="ECO:0000259" key="8">
    <source>
        <dbReference type="Pfam" id="PF13382"/>
    </source>
</evidence>
<dbReference type="InterPro" id="IPR026912">
    <property type="entry name" value="Adenine_deam_C"/>
</dbReference>
<evidence type="ECO:0000256" key="5">
    <source>
        <dbReference type="ARBA" id="ARBA00047720"/>
    </source>
</evidence>
<name>A0A6L5XVC3_9FIRM</name>
<comment type="caution">
    <text evidence="9">The sequence shown here is derived from an EMBL/GenBank/DDBJ whole genome shotgun (WGS) entry which is preliminary data.</text>
</comment>
<gene>
    <name evidence="6 9" type="primary">ade</name>
    <name evidence="9" type="ORF">FYJ58_00265</name>
</gene>
<dbReference type="Gene3D" id="2.30.40.10">
    <property type="entry name" value="Urease, subunit C, domain 1"/>
    <property type="match status" value="1"/>
</dbReference>
<comment type="cofactor">
    <cofactor evidence="6">
        <name>Mn(2+)</name>
        <dbReference type="ChEBI" id="CHEBI:29035"/>
    </cofactor>
</comment>
<proteinExistence type="inferred from homology"/>
<dbReference type="InterPro" id="IPR006680">
    <property type="entry name" value="Amidohydro-rel"/>
</dbReference>
<evidence type="ECO:0000259" key="7">
    <source>
        <dbReference type="Pfam" id="PF01979"/>
    </source>
</evidence>
<dbReference type="Pfam" id="PF01979">
    <property type="entry name" value="Amidohydro_1"/>
    <property type="match status" value="1"/>
</dbReference>
<reference evidence="9 10" key="1">
    <citation type="submission" date="2019-08" db="EMBL/GenBank/DDBJ databases">
        <title>In-depth cultivation of the pig gut microbiome towards novel bacterial diversity and tailored functional studies.</title>
        <authorList>
            <person name="Wylensek D."/>
            <person name="Hitch T.C.A."/>
            <person name="Clavel T."/>
        </authorList>
    </citation>
    <scope>NUCLEOTIDE SEQUENCE [LARGE SCALE GENOMIC DNA]</scope>
    <source>
        <strain evidence="9 10">WCA-693-APC-MOT-I</strain>
    </source>
</reference>
<evidence type="ECO:0000256" key="1">
    <source>
        <dbReference type="ARBA" id="ARBA00006773"/>
    </source>
</evidence>
<comment type="catalytic activity">
    <reaction evidence="5 6">
        <text>adenine + H2O + H(+) = hypoxanthine + NH4(+)</text>
        <dbReference type="Rhea" id="RHEA:23688"/>
        <dbReference type="ChEBI" id="CHEBI:15377"/>
        <dbReference type="ChEBI" id="CHEBI:15378"/>
        <dbReference type="ChEBI" id="CHEBI:16708"/>
        <dbReference type="ChEBI" id="CHEBI:17368"/>
        <dbReference type="ChEBI" id="CHEBI:28938"/>
        <dbReference type="EC" id="3.5.4.2"/>
    </reaction>
</comment>
<accession>A0A6L5XVC3</accession>